<reference evidence="1" key="1">
    <citation type="journal article" date="2019" name="Sci. Rep.">
        <title>Draft genome of Tanacetum cinerariifolium, the natural source of mosquito coil.</title>
        <authorList>
            <person name="Yamashiro T."/>
            <person name="Shiraishi A."/>
            <person name="Satake H."/>
            <person name="Nakayama K."/>
        </authorList>
    </citation>
    <scope>NUCLEOTIDE SEQUENCE</scope>
</reference>
<proteinExistence type="predicted"/>
<evidence type="ECO:0000313" key="1">
    <source>
        <dbReference type="EMBL" id="GFC62286.1"/>
    </source>
</evidence>
<sequence>NFSPEFETFCNHSKETRSGNTTHADNSLPGYDSFCFEIEPDQERLIYLVKNNISDDSLNDSLLEGVDLFLASDNSIPPSIENFADDPEGDFCFLEDLLIDDSILSNESSDTNFEDNPQLHDLLRNRQMLIQMQEKRL</sequence>
<dbReference type="EMBL" id="BKCJ010993296">
    <property type="protein sequence ID" value="GFC62286.1"/>
    <property type="molecule type" value="Genomic_DNA"/>
</dbReference>
<organism evidence="1">
    <name type="scientific">Tanacetum cinerariifolium</name>
    <name type="common">Dalmatian daisy</name>
    <name type="synonym">Chrysanthemum cinerariifolium</name>
    <dbReference type="NCBI Taxonomy" id="118510"/>
    <lineage>
        <taxon>Eukaryota</taxon>
        <taxon>Viridiplantae</taxon>
        <taxon>Streptophyta</taxon>
        <taxon>Embryophyta</taxon>
        <taxon>Tracheophyta</taxon>
        <taxon>Spermatophyta</taxon>
        <taxon>Magnoliopsida</taxon>
        <taxon>eudicotyledons</taxon>
        <taxon>Gunneridae</taxon>
        <taxon>Pentapetalae</taxon>
        <taxon>asterids</taxon>
        <taxon>campanulids</taxon>
        <taxon>Asterales</taxon>
        <taxon>Asteraceae</taxon>
        <taxon>Asteroideae</taxon>
        <taxon>Anthemideae</taxon>
        <taxon>Anthemidinae</taxon>
        <taxon>Tanacetum</taxon>
    </lineage>
</organism>
<gene>
    <name evidence="1" type="ORF">Tci_834256</name>
</gene>
<comment type="caution">
    <text evidence="1">The sequence shown here is derived from an EMBL/GenBank/DDBJ whole genome shotgun (WGS) entry which is preliminary data.</text>
</comment>
<protein>
    <recommendedName>
        <fullName evidence="2">Reverse transcriptase domain-containing protein</fullName>
    </recommendedName>
</protein>
<dbReference type="AlphaFoldDB" id="A0A699Q9Z2"/>
<name>A0A699Q9Z2_TANCI</name>
<accession>A0A699Q9Z2</accession>
<evidence type="ECO:0008006" key="2">
    <source>
        <dbReference type="Google" id="ProtNLM"/>
    </source>
</evidence>
<feature type="non-terminal residue" evidence="1">
    <location>
        <position position="1"/>
    </location>
</feature>